<reference evidence="1" key="1">
    <citation type="submission" date="2020-04" db="EMBL/GenBank/DDBJ databases">
        <authorList>
            <person name="Alioto T."/>
            <person name="Alioto T."/>
            <person name="Gomez Garrido J."/>
        </authorList>
    </citation>
    <scope>NUCLEOTIDE SEQUENCE</scope>
    <source>
        <strain evidence="1">A484AB</strain>
    </source>
</reference>
<proteinExistence type="predicted"/>
<evidence type="ECO:0000313" key="2">
    <source>
        <dbReference type="Proteomes" id="UP001152795"/>
    </source>
</evidence>
<comment type="caution">
    <text evidence="1">The sequence shown here is derived from an EMBL/GenBank/DDBJ whole genome shotgun (WGS) entry which is preliminary data.</text>
</comment>
<protein>
    <submittedName>
        <fullName evidence="1">Uncharacterized protein</fullName>
    </submittedName>
</protein>
<accession>A0A6S7JNL5</accession>
<dbReference type="Proteomes" id="UP001152795">
    <property type="component" value="Unassembled WGS sequence"/>
</dbReference>
<dbReference type="AlphaFoldDB" id="A0A6S7JNL5"/>
<evidence type="ECO:0000313" key="1">
    <source>
        <dbReference type="EMBL" id="CAB4034186.1"/>
    </source>
</evidence>
<organism evidence="1 2">
    <name type="scientific">Paramuricea clavata</name>
    <name type="common">Red gorgonian</name>
    <name type="synonym">Violescent sea-whip</name>
    <dbReference type="NCBI Taxonomy" id="317549"/>
    <lineage>
        <taxon>Eukaryota</taxon>
        <taxon>Metazoa</taxon>
        <taxon>Cnidaria</taxon>
        <taxon>Anthozoa</taxon>
        <taxon>Octocorallia</taxon>
        <taxon>Malacalcyonacea</taxon>
        <taxon>Plexauridae</taxon>
        <taxon>Paramuricea</taxon>
    </lineage>
</organism>
<dbReference type="EMBL" id="CACRXK020019902">
    <property type="protein sequence ID" value="CAB4034186.1"/>
    <property type="molecule type" value="Genomic_DNA"/>
</dbReference>
<gene>
    <name evidence="1" type="ORF">PACLA_8A022194</name>
</gene>
<keyword evidence="2" id="KW-1185">Reference proteome</keyword>
<name>A0A6S7JNL5_PARCT</name>
<sequence length="81" mass="9474">MVVMTLVMSISDDRILIKVTCQDEHLDFSLGKNDVTSFKIHSEDDPRIAILTITSDWARKYVERYRQFNTYVDPCNLGRFT</sequence>